<reference evidence="1 2" key="1">
    <citation type="submission" date="2013-09" db="EMBL/GenBank/DDBJ databases">
        <title>High correlation between genotypes and phenotypes of environmental bacteria Comamonas testosteroni strains.</title>
        <authorList>
            <person name="Liu L."/>
            <person name="Zhu W."/>
            <person name="Xia X."/>
            <person name="Xu B."/>
            <person name="Luo M."/>
            <person name="Wang G."/>
        </authorList>
    </citation>
    <scope>NUCLEOTIDE SEQUENCE [LARGE SCALE GENOMIC DNA]</scope>
    <source>
        <strain evidence="1 2">DF2</strain>
    </source>
</reference>
<proteinExistence type="predicted"/>
<keyword evidence="2" id="KW-1185">Reference proteome</keyword>
<dbReference type="RefSeq" id="WP_034395785.1">
    <property type="nucleotide sequence ID" value="NZ_AWTM01000100.1"/>
</dbReference>
<comment type="caution">
    <text evidence="1">The sequence shown here is derived from an EMBL/GenBank/DDBJ whole genome shotgun (WGS) entry which is preliminary data.</text>
</comment>
<evidence type="ECO:0000313" key="2">
    <source>
        <dbReference type="Proteomes" id="UP000029549"/>
    </source>
</evidence>
<accession>A0A0E3CCY8</accession>
<sequence length="1197" mass="126990">MPILQGDIQLRASRVMDDVPEGGGGPSNVVIESGQENAVMPDISEMDRALGRDNMRQMFVGVDTEDRDTYQGSNVIVAKPPEDPNVSITLFATGGVYDTRAQAQARLEAYLNKGPEWAGYLYEDHIQGQRVIQIFQRPGTELPAVGKTLVLVGNEGLANEQMQYVRAIRVTSVERSFTYDIDKDYKALIVSVEISDALRYGFTGSPASRQFTRQANSARLRDTVVADAGSYVGVTPLQKAAALGDFTIIAKTIMTQIVPSAQSETPIPAAIPYAAAGFPVSAAEAVTFSTAQTWNTTTSLALPGGCLPGSLSIVVGGVTFTDKGGILMSGTQQIGLVDYANGVVTSSSGDYSGTKTISYRPAAYMQRMPQSSEIRITAENRSQSYTGFITPLPARGTLSFSYRAQGRWYVLSDSGDGTLRGTDSSYGAGTYSAETGGFVITLGALPDVGSSIVQHWGVPTQETVQPAADLLISQTIALALPAGQALYPGAFSMTWMDGQTQRTATATAAWQLQGDATGEVRVGRSEVLFAPKLLPAVGTVLDVTVDTAPAVEVNLQHPSRNGQGRLAVSAGQGALVPYTVEVEWNTLTDQSVLGLYTRDQLKEMGVTLVDPTQIARDDGNGKLMLNGVQVGTVTYSTGAVDFNPDVVIKIPKPVYSSSQVSGGGFSGEVAQYRLNYEGIEYLSAPSIYPNDESGYVKIRFRTTGSATRRTLQVTFAPEFDLVTGVQAPVVPGSVVLMPSSGQPWSDDGRGVLRVLTLGGFVTRGSINYATGRVGLISWTPGNANTLRRAGCITTLGDAISSAYVFRTAAAPLRPGSLTVQVPRASGGSQNVSAGIDGAITAPGVVGTVDYETGLVRLGFGSLVVAAGNESEPWYDAASVQPDGKIFKPQPVVASALRYSAVAYAYLPMNADIIGIDPVRLPSDGKVPIFRPGSLCVVGHTKTSNQLVVSNNQTINLARVRLSRVVVRDASGKTVNTGYSVDLEAGLVTFADVSAMTMPVTIEDRIEDMAVATDVQISGEITFNRALTHDYPKDGTCVSSALQASDRRARVSLDFSQQSWVDNAWADAPTGPAIPAKYDQSVSPIEITNAGGSTERWVLQFTSTTQFRVIGEHVGVIATGDINSVCSPLNPATAKPYFTIDPLGWGSGWAVGNILRINTVGAIYPFWVVRTIQPGPETGIEHSFSILARGDVNRPQPN</sequence>
<name>A0A0E3CCY8_9BURK</name>
<evidence type="ECO:0000313" key="1">
    <source>
        <dbReference type="EMBL" id="KGH07164.1"/>
    </source>
</evidence>
<organism evidence="1 2">
    <name type="scientific">Comamonas thiooxydans</name>
    <dbReference type="NCBI Taxonomy" id="363952"/>
    <lineage>
        <taxon>Bacteria</taxon>
        <taxon>Pseudomonadati</taxon>
        <taxon>Pseudomonadota</taxon>
        <taxon>Betaproteobacteria</taxon>
        <taxon>Burkholderiales</taxon>
        <taxon>Comamonadaceae</taxon>
        <taxon>Comamonas</taxon>
    </lineage>
</organism>
<protein>
    <submittedName>
        <fullName evidence="1">Uncharacterized protein</fullName>
    </submittedName>
</protein>
<gene>
    <name evidence="1" type="ORF">P608_21305</name>
</gene>
<dbReference type="Proteomes" id="UP000029549">
    <property type="component" value="Unassembled WGS sequence"/>
</dbReference>
<dbReference type="AlphaFoldDB" id="A0A0E3CCY8"/>
<dbReference type="EMBL" id="AWTP01000136">
    <property type="protein sequence ID" value="KGH07164.1"/>
    <property type="molecule type" value="Genomic_DNA"/>
</dbReference>